<evidence type="ECO:0000256" key="2">
    <source>
        <dbReference type="ARBA" id="ARBA00009045"/>
    </source>
</evidence>
<gene>
    <name evidence="9" type="ORF">H8N03_17380</name>
</gene>
<feature type="domain" description="Peptidase S54 rhomboid" evidence="8">
    <location>
        <begin position="243"/>
        <end position="383"/>
    </location>
</feature>
<dbReference type="Proteomes" id="UP000608513">
    <property type="component" value="Unassembled WGS sequence"/>
</dbReference>
<evidence type="ECO:0000256" key="1">
    <source>
        <dbReference type="ARBA" id="ARBA00004141"/>
    </source>
</evidence>
<name>A0A923MT65_9BURK</name>
<evidence type="ECO:0000256" key="7">
    <source>
        <dbReference type="SAM" id="Phobius"/>
    </source>
</evidence>
<feature type="transmembrane region" description="Helical" evidence="7">
    <location>
        <begin position="308"/>
        <end position="326"/>
    </location>
</feature>
<evidence type="ECO:0000256" key="5">
    <source>
        <dbReference type="ARBA" id="ARBA00022989"/>
    </source>
</evidence>
<dbReference type="GO" id="GO:0016020">
    <property type="term" value="C:membrane"/>
    <property type="evidence" value="ECO:0007669"/>
    <property type="project" value="UniProtKB-SubCell"/>
</dbReference>
<evidence type="ECO:0000259" key="8">
    <source>
        <dbReference type="Pfam" id="PF01694"/>
    </source>
</evidence>
<keyword evidence="6 7" id="KW-0472">Membrane</keyword>
<dbReference type="PANTHER" id="PTHR43731">
    <property type="entry name" value="RHOMBOID PROTEASE"/>
    <property type="match status" value="1"/>
</dbReference>
<evidence type="ECO:0000256" key="3">
    <source>
        <dbReference type="ARBA" id="ARBA00022692"/>
    </source>
</evidence>
<comment type="caution">
    <text evidence="9">The sequence shown here is derived from an EMBL/GenBank/DDBJ whole genome shotgun (WGS) entry which is preliminary data.</text>
</comment>
<feature type="transmembrane region" description="Helical" evidence="7">
    <location>
        <begin position="21"/>
        <end position="42"/>
    </location>
</feature>
<dbReference type="InterPro" id="IPR050925">
    <property type="entry name" value="Rhomboid_protease_S54"/>
</dbReference>
<feature type="transmembrane region" description="Helical" evidence="7">
    <location>
        <begin position="398"/>
        <end position="418"/>
    </location>
</feature>
<dbReference type="AlphaFoldDB" id="A0A923MT65"/>
<evidence type="ECO:0000256" key="4">
    <source>
        <dbReference type="ARBA" id="ARBA00022801"/>
    </source>
</evidence>
<feature type="transmembrane region" description="Helical" evidence="7">
    <location>
        <begin position="284"/>
        <end position="302"/>
    </location>
</feature>
<keyword evidence="9" id="KW-0645">Protease</keyword>
<protein>
    <submittedName>
        <fullName evidence="9">Rhomboid family intramembrane serine protease</fullName>
    </submittedName>
</protein>
<dbReference type="InterPro" id="IPR022764">
    <property type="entry name" value="Peptidase_S54_rhomboid_dom"/>
</dbReference>
<keyword evidence="4" id="KW-0378">Hydrolase</keyword>
<evidence type="ECO:0000256" key="6">
    <source>
        <dbReference type="ARBA" id="ARBA00023136"/>
    </source>
</evidence>
<keyword evidence="10" id="KW-1185">Reference proteome</keyword>
<accession>A0A923MT65</accession>
<keyword evidence="3 7" id="KW-0812">Transmembrane</keyword>
<reference evidence="9" key="1">
    <citation type="submission" date="2020-08" db="EMBL/GenBank/DDBJ databases">
        <title>Ramlibacter sp. USB13 16S ribosomal RNA gene genome sequencing and assembly.</title>
        <authorList>
            <person name="Kang M."/>
        </authorList>
    </citation>
    <scope>NUCLEOTIDE SEQUENCE</scope>
    <source>
        <strain evidence="9">USB13</strain>
    </source>
</reference>
<dbReference type="GO" id="GO:0004252">
    <property type="term" value="F:serine-type endopeptidase activity"/>
    <property type="evidence" value="ECO:0007669"/>
    <property type="project" value="InterPro"/>
</dbReference>
<evidence type="ECO:0000313" key="9">
    <source>
        <dbReference type="EMBL" id="MBC5784725.1"/>
    </source>
</evidence>
<dbReference type="Gene3D" id="1.20.1540.10">
    <property type="entry name" value="Rhomboid-like"/>
    <property type="match status" value="1"/>
</dbReference>
<feature type="transmembrane region" description="Helical" evidence="7">
    <location>
        <begin position="367"/>
        <end position="386"/>
    </location>
</feature>
<proteinExistence type="inferred from homology"/>
<dbReference type="GO" id="GO:0006508">
    <property type="term" value="P:proteolysis"/>
    <property type="evidence" value="ECO:0007669"/>
    <property type="project" value="UniProtKB-KW"/>
</dbReference>
<feature type="transmembrane region" description="Helical" evidence="7">
    <location>
        <begin position="197"/>
        <end position="216"/>
    </location>
</feature>
<keyword evidence="5 7" id="KW-1133">Transmembrane helix</keyword>
<dbReference type="InterPro" id="IPR048136">
    <property type="entry name" value="STM3941-like"/>
</dbReference>
<dbReference type="InterPro" id="IPR035952">
    <property type="entry name" value="Rhomboid-like_sf"/>
</dbReference>
<dbReference type="RefSeq" id="WP_187077464.1">
    <property type="nucleotide sequence ID" value="NZ_JACORT010000007.1"/>
</dbReference>
<evidence type="ECO:0000313" key="10">
    <source>
        <dbReference type="Proteomes" id="UP000608513"/>
    </source>
</evidence>
<organism evidence="9 10">
    <name type="scientific">Ramlibacter cellulosilyticus</name>
    <dbReference type="NCBI Taxonomy" id="2764187"/>
    <lineage>
        <taxon>Bacteria</taxon>
        <taxon>Pseudomonadati</taxon>
        <taxon>Pseudomonadota</taxon>
        <taxon>Betaproteobacteria</taxon>
        <taxon>Burkholderiales</taxon>
        <taxon>Comamonadaceae</taxon>
        <taxon>Ramlibacter</taxon>
    </lineage>
</organism>
<feature type="transmembrane region" description="Helical" evidence="7">
    <location>
        <begin position="48"/>
        <end position="65"/>
    </location>
</feature>
<dbReference type="SUPFAM" id="SSF144091">
    <property type="entry name" value="Rhomboid-like"/>
    <property type="match status" value="1"/>
</dbReference>
<comment type="similarity">
    <text evidence="2">Belongs to the peptidase S54 family.</text>
</comment>
<dbReference type="Pfam" id="PF01694">
    <property type="entry name" value="Rhomboid"/>
    <property type="match status" value="1"/>
</dbReference>
<dbReference type="PANTHER" id="PTHR43731:SF14">
    <property type="entry name" value="PRESENILIN-ASSOCIATED RHOMBOID-LIKE PROTEIN, MITOCHONDRIAL"/>
    <property type="match status" value="1"/>
</dbReference>
<feature type="transmembrane region" description="Helical" evidence="7">
    <location>
        <begin position="253"/>
        <end position="272"/>
    </location>
</feature>
<dbReference type="NCBIfam" id="NF041635">
    <property type="entry name" value="STM3941_fam"/>
    <property type="match status" value="1"/>
</dbReference>
<sequence>MKDKEATPEGVWQYKASWRSTLGSLTIAMLVFALFTALVALAAPRGGILFWLGVLFFGGLAWLLGKPLFTRDWIVRVGPRGISGYLLNGRTVPWRDVRDLRVETVQGNTFLVVDIAPGATDSLEKTKRWLSGRKTERRIVLNGLRKAQAAEAAEAAMATFAERARDHAAAAIEARQEEARAEAEFEQQLARHTKVTWALYLVVALNVGIWVLNLAAGMSPMRPSSQDLFRWGAISAWAVTHDHEYWRLLAGTFLHGGAVHLFMNMLGLWGAGKLLNRMVGNGQFLLVYLLSALAGASASLHFGAQTAVSVGASGAVFGVVGALVAAVRRRREHLPKAMVQQIMTSEAVFLAYALLNGFTRQGIDNAAHVGGLLAGAAMGVVLAGAGESGGRDMRRLRATFAAIVLAAAVGLVVATTPAPRVDHGRMFAATRMMTDVMPRAQAAIAATQKDVEAAKAQRITEDEFIRRVETVHLPAMRRTQAELAQVPRGEGDPRAFITVAMESLAAKMIEGLEVALRQHRGEARPGDDMRAEALKGEIEAIHRRMNEQAAALRK</sequence>
<dbReference type="EMBL" id="JACORT010000007">
    <property type="protein sequence ID" value="MBC5784725.1"/>
    <property type="molecule type" value="Genomic_DNA"/>
</dbReference>
<comment type="subcellular location">
    <subcellularLocation>
        <location evidence="1">Membrane</location>
        <topology evidence="1">Multi-pass membrane protein</topology>
    </subcellularLocation>
</comment>